<dbReference type="AlphaFoldDB" id="A0A229TC36"/>
<comment type="similarity">
    <text evidence="1 5">Belongs to the carotenoid oxygenase family.</text>
</comment>
<evidence type="ECO:0000313" key="6">
    <source>
        <dbReference type="EMBL" id="OXM68836.1"/>
    </source>
</evidence>
<dbReference type="RefSeq" id="WP_093947591.1">
    <property type="nucleotide sequence ID" value="NZ_NMUL01000009.1"/>
</dbReference>
<evidence type="ECO:0000256" key="2">
    <source>
        <dbReference type="ARBA" id="ARBA00022723"/>
    </source>
</evidence>
<dbReference type="GO" id="GO:0046872">
    <property type="term" value="F:metal ion binding"/>
    <property type="evidence" value="ECO:0007669"/>
    <property type="project" value="UniProtKB-KW"/>
</dbReference>
<dbReference type="EC" id="1.13.11.-" evidence="5"/>
<dbReference type="Proteomes" id="UP000215199">
    <property type="component" value="Unassembled WGS sequence"/>
</dbReference>
<dbReference type="EMBL" id="NMUL01000009">
    <property type="protein sequence ID" value="OXM68836.1"/>
    <property type="molecule type" value="Genomic_DNA"/>
</dbReference>
<comment type="caution">
    <text evidence="6">The sequence shown here is derived from an EMBL/GenBank/DDBJ whole genome shotgun (WGS) entry which is preliminary data.</text>
</comment>
<comment type="cofactor">
    <cofactor evidence="4 5">
        <name>Fe(2+)</name>
        <dbReference type="ChEBI" id="CHEBI:29033"/>
    </cofactor>
    <text evidence="4 5">Binds 1 Fe(2+) ion per subunit.</text>
</comment>
<gene>
    <name evidence="6" type="ORF">CF165_12245</name>
</gene>
<feature type="binding site" evidence="4">
    <location>
        <position position="38"/>
    </location>
    <ligand>
        <name>Fe cation</name>
        <dbReference type="ChEBI" id="CHEBI:24875"/>
        <note>catalytic</note>
    </ligand>
</feature>
<evidence type="ECO:0000256" key="1">
    <source>
        <dbReference type="ARBA" id="ARBA00006787"/>
    </source>
</evidence>
<accession>A0A229TC36</accession>
<organism evidence="6 7">
    <name type="scientific">Amycolatopsis vastitatis</name>
    <dbReference type="NCBI Taxonomy" id="1905142"/>
    <lineage>
        <taxon>Bacteria</taxon>
        <taxon>Bacillati</taxon>
        <taxon>Actinomycetota</taxon>
        <taxon>Actinomycetes</taxon>
        <taxon>Pseudonocardiales</taxon>
        <taxon>Pseudonocardiaceae</taxon>
        <taxon>Amycolatopsis</taxon>
    </lineage>
</organism>
<keyword evidence="3 4" id="KW-0408">Iron</keyword>
<evidence type="ECO:0000313" key="7">
    <source>
        <dbReference type="Proteomes" id="UP000215199"/>
    </source>
</evidence>
<dbReference type="GO" id="GO:0016702">
    <property type="term" value="F:oxidoreductase activity, acting on single donors with incorporation of molecular oxygen, incorporation of two atoms of oxygen"/>
    <property type="evidence" value="ECO:0007669"/>
    <property type="project" value="InterPro"/>
</dbReference>
<sequence>MGAGDDDSPCRALYVGAYDFGGELVKQPIDVPGLTMMHDFALTAGHAVFYDLPVVVDRASVCQVPAGFHGNWLPDA</sequence>
<keyword evidence="2 4" id="KW-0479">Metal-binding</keyword>
<name>A0A229TC36_9PSEU</name>
<evidence type="ECO:0000256" key="3">
    <source>
        <dbReference type="ARBA" id="ARBA00023004"/>
    </source>
</evidence>
<evidence type="ECO:0000256" key="4">
    <source>
        <dbReference type="PIRSR" id="PIRSR604294-1"/>
    </source>
</evidence>
<dbReference type="Pfam" id="PF03055">
    <property type="entry name" value="RPE65"/>
    <property type="match status" value="1"/>
</dbReference>
<keyword evidence="5" id="KW-0560">Oxidoreductase</keyword>
<evidence type="ECO:0000256" key="5">
    <source>
        <dbReference type="RuleBase" id="RU364048"/>
    </source>
</evidence>
<keyword evidence="7" id="KW-1185">Reference proteome</keyword>
<protein>
    <recommendedName>
        <fullName evidence="5">Dioxygenase</fullName>
        <ecNumber evidence="5">1.13.11.-</ecNumber>
    </recommendedName>
</protein>
<keyword evidence="5" id="KW-0223">Dioxygenase</keyword>
<dbReference type="InterPro" id="IPR004294">
    <property type="entry name" value="Carotenoid_Oase"/>
</dbReference>
<reference evidence="7" key="1">
    <citation type="submission" date="2017-07" db="EMBL/GenBank/DDBJ databases">
        <title>Comparative genome mining reveals phylogenetic distribution patterns of secondary metabolites in Amycolatopsis.</title>
        <authorList>
            <person name="Adamek M."/>
            <person name="Alanjary M."/>
            <person name="Sales-Ortells H."/>
            <person name="Goodfellow M."/>
            <person name="Bull A.T."/>
            <person name="Kalinowski J."/>
            <person name="Ziemert N."/>
        </authorList>
    </citation>
    <scope>NUCLEOTIDE SEQUENCE [LARGE SCALE GENOMIC DNA]</scope>
    <source>
        <strain evidence="7">H5</strain>
    </source>
</reference>
<proteinExistence type="inferred from homology"/>